<protein>
    <submittedName>
        <fullName evidence="2">Uncharacterized protein</fullName>
    </submittedName>
</protein>
<keyword evidence="3" id="KW-1185">Reference proteome</keyword>
<sequence>MQGRLGLILFVLPIKLANSEFEGCEATVAHCIVGHVRSFTQRDVYSSIHETLASRASSLKCARFFYVLGMSSESDTSKGGRYDFEVATLQATAWQLMPPTDFILDPAIPRIQRNASFHHPSCLFQCVHMFDKVRDCFALVKKFEEDTGHAFSWIVRSRPDLKWHADKTQLPALHQLPLSAVYFAELVKAPGGIFRDPVQIVPRRFAEDIFDRILDRCLLRQNLRDDDVWNCDTWLVQLCEERDIAIRYLRLYAVIERLPSIEDSFHTYHDQWSQHVKNAELLFPNSTFVIGNEDQKHASQWSNITAGLPGRAFADVGCNLVADSQYCTPTNAYLIHLRLALYVPAANRQQQIKFVLFRAYGRDIRFQGRHSRFNANATAFWPLFTLPYNLIELAKGVPSENAGISYNLFRPVLMRRGDCIFWTACAEDEAEDLPSEALDYPKRRVASRCLDFPEKTQVSQRSFYALQASAAFVRKPFGRLV</sequence>
<accession>A0A813ACM3</accession>
<evidence type="ECO:0000313" key="2">
    <source>
        <dbReference type="EMBL" id="CAE7859844.1"/>
    </source>
</evidence>
<dbReference type="AlphaFoldDB" id="A0A813ACM3"/>
<name>A0A813ACM3_9DINO</name>
<feature type="signal peptide" evidence="1">
    <location>
        <begin position="1"/>
        <end position="19"/>
    </location>
</feature>
<dbReference type="OrthoDB" id="2016723at2759"/>
<gene>
    <name evidence="2" type="ORF">SNEC2469_LOCUS27183</name>
</gene>
<organism evidence="2 3">
    <name type="scientific">Symbiodinium necroappetens</name>
    <dbReference type="NCBI Taxonomy" id="1628268"/>
    <lineage>
        <taxon>Eukaryota</taxon>
        <taxon>Sar</taxon>
        <taxon>Alveolata</taxon>
        <taxon>Dinophyceae</taxon>
        <taxon>Suessiales</taxon>
        <taxon>Symbiodiniaceae</taxon>
        <taxon>Symbiodinium</taxon>
    </lineage>
</organism>
<keyword evidence="1" id="KW-0732">Signal</keyword>
<comment type="caution">
    <text evidence="2">The sequence shown here is derived from an EMBL/GenBank/DDBJ whole genome shotgun (WGS) entry which is preliminary data.</text>
</comment>
<reference evidence="2" key="1">
    <citation type="submission" date="2021-02" db="EMBL/GenBank/DDBJ databases">
        <authorList>
            <person name="Dougan E. K."/>
            <person name="Rhodes N."/>
            <person name="Thang M."/>
            <person name="Chan C."/>
        </authorList>
    </citation>
    <scope>NUCLEOTIDE SEQUENCE</scope>
</reference>
<proteinExistence type="predicted"/>
<evidence type="ECO:0000313" key="3">
    <source>
        <dbReference type="Proteomes" id="UP000601435"/>
    </source>
</evidence>
<evidence type="ECO:0000256" key="1">
    <source>
        <dbReference type="SAM" id="SignalP"/>
    </source>
</evidence>
<dbReference type="EMBL" id="CAJNJA010056763">
    <property type="protein sequence ID" value="CAE7859844.1"/>
    <property type="molecule type" value="Genomic_DNA"/>
</dbReference>
<feature type="chain" id="PRO_5032312977" evidence="1">
    <location>
        <begin position="20"/>
        <end position="481"/>
    </location>
</feature>
<dbReference type="Proteomes" id="UP000601435">
    <property type="component" value="Unassembled WGS sequence"/>
</dbReference>